<evidence type="ECO:0000313" key="7">
    <source>
        <dbReference type="EMBL" id="GCB75618.1"/>
    </source>
</evidence>
<name>A0A401PR61_SCYTO</name>
<dbReference type="Proteomes" id="UP000288216">
    <property type="component" value="Unassembled WGS sequence"/>
</dbReference>
<reference evidence="7 8" key="1">
    <citation type="journal article" date="2018" name="Nat. Ecol. Evol.">
        <title>Shark genomes provide insights into elasmobranch evolution and the origin of vertebrates.</title>
        <authorList>
            <person name="Hara Y"/>
            <person name="Yamaguchi K"/>
            <person name="Onimaru K"/>
            <person name="Kadota M"/>
            <person name="Koyanagi M"/>
            <person name="Keeley SD"/>
            <person name="Tatsumi K"/>
            <person name="Tanaka K"/>
            <person name="Motone F"/>
            <person name="Kageyama Y"/>
            <person name="Nozu R"/>
            <person name="Adachi N"/>
            <person name="Nishimura O"/>
            <person name="Nakagawa R"/>
            <person name="Tanegashima C"/>
            <person name="Kiyatake I"/>
            <person name="Matsumoto R"/>
            <person name="Murakumo K"/>
            <person name="Nishida K"/>
            <person name="Terakita A"/>
            <person name="Kuratani S"/>
            <person name="Sato K"/>
            <person name="Hyodo S Kuraku.S."/>
        </authorList>
    </citation>
    <scope>NUCLEOTIDE SEQUENCE [LARGE SCALE GENOMIC DNA]</scope>
</reference>
<evidence type="ECO:0000256" key="2">
    <source>
        <dbReference type="ARBA" id="ARBA00022723"/>
    </source>
</evidence>
<evidence type="ECO:0000256" key="6">
    <source>
        <dbReference type="ARBA" id="ARBA00023242"/>
    </source>
</evidence>
<keyword evidence="4" id="KW-0863">Zinc-finger</keyword>
<evidence type="ECO:0000256" key="5">
    <source>
        <dbReference type="ARBA" id="ARBA00022833"/>
    </source>
</evidence>
<proteinExistence type="predicted"/>
<dbReference type="EMBL" id="BFAA01011222">
    <property type="protein sequence ID" value="GCB75618.1"/>
    <property type="molecule type" value="Genomic_DNA"/>
</dbReference>
<evidence type="ECO:0000256" key="3">
    <source>
        <dbReference type="ARBA" id="ARBA00022737"/>
    </source>
</evidence>
<dbReference type="SUPFAM" id="SSF57667">
    <property type="entry name" value="beta-beta-alpha zinc fingers"/>
    <property type="match status" value="1"/>
</dbReference>
<dbReference type="GO" id="GO:0005634">
    <property type="term" value="C:nucleus"/>
    <property type="evidence" value="ECO:0007669"/>
    <property type="project" value="UniProtKB-SubCell"/>
</dbReference>
<sequence>MAFTSVADAHLHYQGKIHAKALKSAAEPKNLTDRDDYCNLCGVCVGRPEVSKNHFMGKKHKKREIKAKLVEQLEQIGYNCEYTTC</sequence>
<dbReference type="InterPro" id="IPR051868">
    <property type="entry name" value="ZN346_ZMAT4"/>
</dbReference>
<accession>A0A401PR61</accession>
<dbReference type="GO" id="GO:0008270">
    <property type="term" value="F:zinc ion binding"/>
    <property type="evidence" value="ECO:0007669"/>
    <property type="project" value="UniProtKB-KW"/>
</dbReference>
<evidence type="ECO:0000313" key="8">
    <source>
        <dbReference type="Proteomes" id="UP000288216"/>
    </source>
</evidence>
<keyword evidence="2" id="KW-0479">Metal-binding</keyword>
<dbReference type="InterPro" id="IPR036236">
    <property type="entry name" value="Znf_C2H2_sf"/>
</dbReference>
<evidence type="ECO:0008006" key="9">
    <source>
        <dbReference type="Google" id="ProtNLM"/>
    </source>
</evidence>
<dbReference type="PANTHER" id="PTHR46144:SF6">
    <property type="entry name" value="C2H2-TYPE DOMAIN-CONTAINING PROTEIN"/>
    <property type="match status" value="1"/>
</dbReference>
<evidence type="ECO:0000256" key="1">
    <source>
        <dbReference type="ARBA" id="ARBA00004123"/>
    </source>
</evidence>
<gene>
    <name evidence="7" type="ORF">scyTo_0017367</name>
</gene>
<keyword evidence="5" id="KW-0862">Zinc</keyword>
<dbReference type="PANTHER" id="PTHR46144">
    <property type="entry name" value="ZINC FINGER PROTEIN 385B-LIKE"/>
    <property type="match status" value="1"/>
</dbReference>
<keyword evidence="3" id="KW-0677">Repeat</keyword>
<dbReference type="Gene3D" id="3.30.160.60">
    <property type="entry name" value="Classic Zinc Finger"/>
    <property type="match status" value="1"/>
</dbReference>
<protein>
    <recommendedName>
        <fullName evidence="9">U1-type domain-containing protein</fullName>
    </recommendedName>
</protein>
<evidence type="ECO:0000256" key="4">
    <source>
        <dbReference type="ARBA" id="ARBA00022771"/>
    </source>
</evidence>
<keyword evidence="8" id="KW-1185">Reference proteome</keyword>
<comment type="caution">
    <text evidence="7">The sequence shown here is derived from an EMBL/GenBank/DDBJ whole genome shotgun (WGS) entry which is preliminary data.</text>
</comment>
<organism evidence="7 8">
    <name type="scientific">Scyliorhinus torazame</name>
    <name type="common">Cloudy catshark</name>
    <name type="synonym">Catulus torazame</name>
    <dbReference type="NCBI Taxonomy" id="75743"/>
    <lineage>
        <taxon>Eukaryota</taxon>
        <taxon>Metazoa</taxon>
        <taxon>Chordata</taxon>
        <taxon>Craniata</taxon>
        <taxon>Vertebrata</taxon>
        <taxon>Chondrichthyes</taxon>
        <taxon>Elasmobranchii</taxon>
        <taxon>Galeomorphii</taxon>
        <taxon>Galeoidea</taxon>
        <taxon>Carcharhiniformes</taxon>
        <taxon>Scyliorhinidae</taxon>
        <taxon>Scyliorhinus</taxon>
    </lineage>
</organism>
<dbReference type="AlphaFoldDB" id="A0A401PR61"/>
<comment type="subcellular location">
    <subcellularLocation>
        <location evidence="1">Nucleus</location>
    </subcellularLocation>
</comment>
<keyword evidence="6" id="KW-0539">Nucleus</keyword>
<dbReference type="STRING" id="75743.A0A401PR61"/>